<evidence type="ECO:0000313" key="2">
    <source>
        <dbReference type="EMBL" id="CAF1054436.1"/>
    </source>
</evidence>
<evidence type="ECO:0000313" key="3">
    <source>
        <dbReference type="Proteomes" id="UP000663889"/>
    </source>
</evidence>
<dbReference type="AlphaFoldDB" id="A0A814KRQ1"/>
<evidence type="ECO:0000256" key="1">
    <source>
        <dbReference type="SAM" id="SignalP"/>
    </source>
</evidence>
<gene>
    <name evidence="2" type="ORF">SEV965_LOCUS13512</name>
</gene>
<accession>A0A814KRQ1</accession>
<organism evidence="2 3">
    <name type="scientific">Rotaria sordida</name>
    <dbReference type="NCBI Taxonomy" id="392033"/>
    <lineage>
        <taxon>Eukaryota</taxon>
        <taxon>Metazoa</taxon>
        <taxon>Spiralia</taxon>
        <taxon>Gnathifera</taxon>
        <taxon>Rotifera</taxon>
        <taxon>Eurotatoria</taxon>
        <taxon>Bdelloidea</taxon>
        <taxon>Philodinida</taxon>
        <taxon>Philodinidae</taxon>
        <taxon>Rotaria</taxon>
    </lineage>
</organism>
<dbReference type="InterPro" id="IPR011050">
    <property type="entry name" value="Pectin_lyase_fold/virulence"/>
</dbReference>
<name>A0A814KRQ1_9BILA</name>
<proteinExistence type="predicted"/>
<dbReference type="Proteomes" id="UP000663889">
    <property type="component" value="Unassembled WGS sequence"/>
</dbReference>
<feature type="chain" id="PRO_5032718388" evidence="1">
    <location>
        <begin position="19"/>
        <end position="297"/>
    </location>
</feature>
<comment type="caution">
    <text evidence="2">The sequence shown here is derived from an EMBL/GenBank/DDBJ whole genome shotgun (WGS) entry which is preliminary data.</text>
</comment>
<reference evidence="2" key="1">
    <citation type="submission" date="2021-02" db="EMBL/GenBank/DDBJ databases">
        <authorList>
            <person name="Nowell W R."/>
        </authorList>
    </citation>
    <scope>NUCLEOTIDE SEQUENCE</scope>
</reference>
<dbReference type="SUPFAM" id="SSF51126">
    <property type="entry name" value="Pectin lyase-like"/>
    <property type="match status" value="1"/>
</dbReference>
<sequence length="297" mass="32407">MLVFIIILFASTFSRSQASTNVGGMLLQNTIWSRSGGANPYYLISNVYVPRNVTLTIQAGVQILFDRGDFEILVKGFLHVQGTASNPVQFYNGAATNTKWMVTLQSTNLSASFINNAIFTGPQKGLQITTALAGLPQNTGVLVVQNTVFLENTSIESNGNYPFNCYFPLHRSSPAPSLELISAVIKNSLVSTGNTFSESILITNSKLFNTTIRPAAALDGIHVFNIRNVGPYNIEATDNWWGSANSADIRNKIYDYWDNVNSGEVIYSRASNGKLQAEDSCPPYKVYTIIANFTSGA</sequence>
<feature type="signal peptide" evidence="1">
    <location>
        <begin position="1"/>
        <end position="18"/>
    </location>
</feature>
<protein>
    <submittedName>
        <fullName evidence="2">Uncharacterized protein</fullName>
    </submittedName>
</protein>
<keyword evidence="1" id="KW-0732">Signal</keyword>
<dbReference type="EMBL" id="CAJNOU010000641">
    <property type="protein sequence ID" value="CAF1054436.1"/>
    <property type="molecule type" value="Genomic_DNA"/>
</dbReference>